<sequence>MTRWHRRLRIPSNCRDQGGMELFYAGTVLIAFLIIGLVIDGGLALDRMSDADYVAQEAARAGAQQIDPGQAITGEAIVVDPDAAQAAARAFLSSEGVDGDVAIAEDGQSLTVTVRDAYHPYFASLIGVGEMSVTGHGTATLLHQPGG</sequence>
<evidence type="ECO:0000313" key="3">
    <source>
        <dbReference type="Proteomes" id="UP000037432"/>
    </source>
</evidence>
<feature type="transmembrane region" description="Helical" evidence="1">
    <location>
        <begin position="21"/>
        <end position="39"/>
    </location>
</feature>
<evidence type="ECO:0000313" key="2">
    <source>
        <dbReference type="EMBL" id="KMS74303.1"/>
    </source>
</evidence>
<accession>A0A0J7ZGK2</accession>
<dbReference type="EMBL" id="LFNT01000014">
    <property type="protein sequence ID" value="KMS74303.1"/>
    <property type="molecule type" value="Genomic_DNA"/>
</dbReference>
<dbReference type="OrthoDB" id="4221177at2"/>
<dbReference type="RefSeq" id="WP_048581788.1">
    <property type="nucleotide sequence ID" value="NZ_LFNT01000014.1"/>
</dbReference>
<protein>
    <submittedName>
        <fullName evidence="2">Uncharacterized protein</fullName>
    </submittedName>
</protein>
<keyword evidence="1" id="KW-0812">Transmembrane</keyword>
<keyword evidence="1" id="KW-1133">Transmembrane helix</keyword>
<comment type="caution">
    <text evidence="2">The sequence shown here is derived from an EMBL/GenBank/DDBJ whole genome shotgun (WGS) entry which is preliminary data.</text>
</comment>
<reference evidence="2 3" key="1">
    <citation type="submission" date="2015-06" db="EMBL/GenBank/DDBJ databases">
        <authorList>
            <person name="Ju K.-S."/>
            <person name="Doroghazi J.R."/>
            <person name="Metcalf W.W."/>
        </authorList>
    </citation>
    <scope>NUCLEOTIDE SEQUENCE [LARGE SCALE GENOMIC DNA]</scope>
    <source>
        <strain evidence="2 3">NRRL 3414</strain>
    </source>
</reference>
<proteinExistence type="predicted"/>
<dbReference type="PATRIC" id="fig|1938.3.peg.8608"/>
<gene>
    <name evidence="2" type="ORF">ACM01_15110</name>
</gene>
<name>A0A0J7ZGK2_STRVR</name>
<dbReference type="Proteomes" id="UP000037432">
    <property type="component" value="Unassembled WGS sequence"/>
</dbReference>
<evidence type="ECO:0000256" key="1">
    <source>
        <dbReference type="SAM" id="Phobius"/>
    </source>
</evidence>
<keyword evidence="1" id="KW-0472">Membrane</keyword>
<organism evidence="2 3">
    <name type="scientific">Streptomyces viridochromogenes</name>
    <dbReference type="NCBI Taxonomy" id="1938"/>
    <lineage>
        <taxon>Bacteria</taxon>
        <taxon>Bacillati</taxon>
        <taxon>Actinomycetota</taxon>
        <taxon>Actinomycetes</taxon>
        <taxon>Kitasatosporales</taxon>
        <taxon>Streptomycetaceae</taxon>
        <taxon>Streptomyces</taxon>
    </lineage>
</organism>
<dbReference type="AlphaFoldDB" id="A0A0J7ZGK2"/>